<comment type="caution">
    <text evidence="3">The sequence shown here is derived from an EMBL/GenBank/DDBJ whole genome shotgun (WGS) entry which is preliminary data.</text>
</comment>
<protein>
    <submittedName>
        <fullName evidence="3">Uncharacterized protein</fullName>
    </submittedName>
</protein>
<evidence type="ECO:0000256" key="2">
    <source>
        <dbReference type="SAM" id="MobiDB-lite"/>
    </source>
</evidence>
<feature type="compositionally biased region" description="Basic and acidic residues" evidence="2">
    <location>
        <begin position="98"/>
        <end position="110"/>
    </location>
</feature>
<sequence>MSVGVYQGAEREKIQPAALTDRQSVSSRCCSYKEGSRAGAGREVSRRVVLQSAQCVRCLNKACSNETSWRVANPWCWWEKPTGSGEKPATLEPNVGPLEKKKPHEGMEPDGRFAGWEQMRERVSAMQREQAEANRQFLEGLQDRAARQTFVLGQLGVVTSSCDPSELRTSEIQKPSEVPTSEPQQSLEPRTPEPQESSEPWTSKPQ</sequence>
<gene>
    <name evidence="3" type="ORF">EYF80_054919</name>
</gene>
<proteinExistence type="predicted"/>
<dbReference type="AlphaFoldDB" id="A0A4Z2F1A9"/>
<keyword evidence="4" id="KW-1185">Reference proteome</keyword>
<evidence type="ECO:0000313" key="4">
    <source>
        <dbReference type="Proteomes" id="UP000314294"/>
    </source>
</evidence>
<organism evidence="3 4">
    <name type="scientific">Liparis tanakae</name>
    <name type="common">Tanaka's snailfish</name>
    <dbReference type="NCBI Taxonomy" id="230148"/>
    <lineage>
        <taxon>Eukaryota</taxon>
        <taxon>Metazoa</taxon>
        <taxon>Chordata</taxon>
        <taxon>Craniata</taxon>
        <taxon>Vertebrata</taxon>
        <taxon>Euteleostomi</taxon>
        <taxon>Actinopterygii</taxon>
        <taxon>Neopterygii</taxon>
        <taxon>Teleostei</taxon>
        <taxon>Neoteleostei</taxon>
        <taxon>Acanthomorphata</taxon>
        <taxon>Eupercaria</taxon>
        <taxon>Perciformes</taxon>
        <taxon>Cottioidei</taxon>
        <taxon>Cottales</taxon>
        <taxon>Liparidae</taxon>
        <taxon>Liparis</taxon>
    </lineage>
</organism>
<evidence type="ECO:0000313" key="3">
    <source>
        <dbReference type="EMBL" id="TNN34915.1"/>
    </source>
</evidence>
<dbReference type="Proteomes" id="UP000314294">
    <property type="component" value="Unassembled WGS sequence"/>
</dbReference>
<feature type="compositionally biased region" description="Polar residues" evidence="2">
    <location>
        <begin position="172"/>
        <end position="206"/>
    </location>
</feature>
<feature type="region of interest" description="Disordered" evidence="2">
    <location>
        <begin position="82"/>
        <end position="110"/>
    </location>
</feature>
<dbReference type="OrthoDB" id="8016097at2759"/>
<accession>A0A4Z2F1A9</accession>
<feature type="region of interest" description="Disordered" evidence="2">
    <location>
        <begin position="158"/>
        <end position="206"/>
    </location>
</feature>
<dbReference type="EMBL" id="SRLO01001866">
    <property type="protein sequence ID" value="TNN34915.1"/>
    <property type="molecule type" value="Genomic_DNA"/>
</dbReference>
<evidence type="ECO:0000256" key="1">
    <source>
        <dbReference type="SAM" id="Coils"/>
    </source>
</evidence>
<reference evidence="3 4" key="1">
    <citation type="submission" date="2019-03" db="EMBL/GenBank/DDBJ databases">
        <title>First draft genome of Liparis tanakae, snailfish: a comprehensive survey of snailfish specific genes.</title>
        <authorList>
            <person name="Kim W."/>
            <person name="Song I."/>
            <person name="Jeong J.-H."/>
            <person name="Kim D."/>
            <person name="Kim S."/>
            <person name="Ryu S."/>
            <person name="Song J.Y."/>
            <person name="Lee S.K."/>
        </authorList>
    </citation>
    <scope>NUCLEOTIDE SEQUENCE [LARGE SCALE GENOMIC DNA]</scope>
    <source>
        <tissue evidence="3">Muscle</tissue>
    </source>
</reference>
<keyword evidence="1" id="KW-0175">Coiled coil</keyword>
<name>A0A4Z2F1A9_9TELE</name>
<feature type="coiled-coil region" evidence="1">
    <location>
        <begin position="116"/>
        <end position="148"/>
    </location>
</feature>